<accession>A0A0Q3PKN3</accession>
<dbReference type="GO" id="GO:0043565">
    <property type="term" value="F:sequence-specific DNA binding"/>
    <property type="evidence" value="ECO:0007669"/>
    <property type="project" value="InterPro"/>
</dbReference>
<dbReference type="OrthoDB" id="9812082at2"/>
<dbReference type="RefSeq" id="WP_055728325.1">
    <property type="nucleotide sequence ID" value="NZ_FUYX01000012.1"/>
</dbReference>
<dbReference type="InterPro" id="IPR000485">
    <property type="entry name" value="AsnC-type_HTH_dom"/>
</dbReference>
<dbReference type="SUPFAM" id="SSF46785">
    <property type="entry name" value="Winged helix' DNA-binding domain"/>
    <property type="match status" value="1"/>
</dbReference>
<dbReference type="Pfam" id="PF13412">
    <property type="entry name" value="HTH_24"/>
    <property type="match status" value="1"/>
</dbReference>
<dbReference type="PANTHER" id="PTHR30154:SF17">
    <property type="entry name" value="DNA-BINDING TRANSCRIPTIONAL ACTIVATOR DECR"/>
    <property type="match status" value="1"/>
</dbReference>
<dbReference type="InterPro" id="IPR019885">
    <property type="entry name" value="Tscrpt_reg_HTH_AsnC-type_CS"/>
</dbReference>
<organism evidence="5 6">
    <name type="scientific">Bosea thiooxidans</name>
    <dbReference type="NCBI Taxonomy" id="53254"/>
    <lineage>
        <taxon>Bacteria</taxon>
        <taxon>Pseudomonadati</taxon>
        <taxon>Pseudomonadota</taxon>
        <taxon>Alphaproteobacteria</taxon>
        <taxon>Hyphomicrobiales</taxon>
        <taxon>Boseaceae</taxon>
        <taxon>Bosea</taxon>
    </lineage>
</organism>
<dbReference type="InterPro" id="IPR011991">
    <property type="entry name" value="ArsR-like_HTH"/>
</dbReference>
<dbReference type="Proteomes" id="UP000051562">
    <property type="component" value="Unassembled WGS sequence"/>
</dbReference>
<keyword evidence="3" id="KW-0804">Transcription</keyword>
<feature type="domain" description="HTH asnC-type" evidence="4">
    <location>
        <begin position="13"/>
        <end position="74"/>
    </location>
</feature>
<evidence type="ECO:0000256" key="1">
    <source>
        <dbReference type="ARBA" id="ARBA00023015"/>
    </source>
</evidence>
<dbReference type="PROSITE" id="PS00519">
    <property type="entry name" value="HTH_ASNC_1"/>
    <property type="match status" value="1"/>
</dbReference>
<keyword evidence="1" id="KW-0805">Transcription regulation</keyword>
<reference evidence="5 6" key="1">
    <citation type="submission" date="2015-10" db="EMBL/GenBank/DDBJ databases">
        <title>Draft genome of Bosea thiooxidans.</title>
        <authorList>
            <person name="Wang X."/>
        </authorList>
    </citation>
    <scope>NUCLEOTIDE SEQUENCE [LARGE SCALE GENOMIC DNA]</scope>
    <source>
        <strain evidence="5 6">CGMCC 9174</strain>
    </source>
</reference>
<dbReference type="AlphaFoldDB" id="A0A0Q3PKN3"/>
<name>A0A0Q3PKN3_9HYPH</name>
<evidence type="ECO:0000259" key="4">
    <source>
        <dbReference type="PROSITE" id="PS50956"/>
    </source>
</evidence>
<protein>
    <submittedName>
        <fullName evidence="5">Transcriptional regulator</fullName>
    </submittedName>
</protein>
<proteinExistence type="predicted"/>
<dbReference type="CDD" id="cd00090">
    <property type="entry name" value="HTH_ARSR"/>
    <property type="match status" value="1"/>
</dbReference>
<dbReference type="STRING" id="53254.SAMN05660750_03917"/>
<keyword evidence="6" id="KW-1185">Reference proteome</keyword>
<dbReference type="PANTHER" id="PTHR30154">
    <property type="entry name" value="LEUCINE-RESPONSIVE REGULATORY PROTEIN"/>
    <property type="match status" value="1"/>
</dbReference>
<dbReference type="SMART" id="SM00344">
    <property type="entry name" value="HTH_ASNC"/>
    <property type="match status" value="1"/>
</dbReference>
<dbReference type="Gene3D" id="1.10.10.10">
    <property type="entry name" value="Winged helix-like DNA-binding domain superfamily/Winged helix DNA-binding domain"/>
    <property type="match status" value="1"/>
</dbReference>
<dbReference type="PROSITE" id="PS50956">
    <property type="entry name" value="HTH_ASNC_2"/>
    <property type="match status" value="1"/>
</dbReference>
<sequence>MKRTPPDSEIERMDAIDRKILTVLQADANISIAELADRVGLSQTPCWKRIQKLEQAGVILKRVALVAPEKIGLGLTVFVQIETADHSGPWLEKFAQMVAAMPEVMEFYRMAGDVDYMLRVVVADMAAYDGFYKKLIETIPLKNVTSRFAMERIKATTAYKVPDLPRS</sequence>
<dbReference type="GO" id="GO:0043200">
    <property type="term" value="P:response to amino acid"/>
    <property type="evidence" value="ECO:0007669"/>
    <property type="project" value="TreeGrafter"/>
</dbReference>
<gene>
    <name evidence="5" type="ORF">ARD30_13695</name>
</gene>
<dbReference type="PRINTS" id="PR00033">
    <property type="entry name" value="HTHASNC"/>
</dbReference>
<evidence type="ECO:0000256" key="2">
    <source>
        <dbReference type="ARBA" id="ARBA00023125"/>
    </source>
</evidence>
<dbReference type="Pfam" id="PF01037">
    <property type="entry name" value="AsnC_trans_reg"/>
    <property type="match status" value="1"/>
</dbReference>
<dbReference type="SUPFAM" id="SSF54909">
    <property type="entry name" value="Dimeric alpha+beta barrel"/>
    <property type="match status" value="1"/>
</dbReference>
<dbReference type="GO" id="GO:0006355">
    <property type="term" value="P:regulation of DNA-templated transcription"/>
    <property type="evidence" value="ECO:0007669"/>
    <property type="project" value="UniProtKB-ARBA"/>
</dbReference>
<dbReference type="Gene3D" id="3.30.70.920">
    <property type="match status" value="1"/>
</dbReference>
<dbReference type="InterPro" id="IPR019888">
    <property type="entry name" value="Tscrpt_reg_AsnC-like"/>
</dbReference>
<evidence type="ECO:0000313" key="6">
    <source>
        <dbReference type="Proteomes" id="UP000051562"/>
    </source>
</evidence>
<comment type="caution">
    <text evidence="5">The sequence shown here is derived from an EMBL/GenBank/DDBJ whole genome shotgun (WGS) entry which is preliminary data.</text>
</comment>
<dbReference type="InterPro" id="IPR019887">
    <property type="entry name" value="Tscrpt_reg_AsnC/Lrp_C"/>
</dbReference>
<keyword evidence="2" id="KW-0238">DNA-binding</keyword>
<dbReference type="GO" id="GO:0005829">
    <property type="term" value="C:cytosol"/>
    <property type="evidence" value="ECO:0007669"/>
    <property type="project" value="TreeGrafter"/>
</dbReference>
<evidence type="ECO:0000313" key="5">
    <source>
        <dbReference type="EMBL" id="KQK30302.1"/>
    </source>
</evidence>
<dbReference type="InterPro" id="IPR036390">
    <property type="entry name" value="WH_DNA-bd_sf"/>
</dbReference>
<evidence type="ECO:0000256" key="3">
    <source>
        <dbReference type="ARBA" id="ARBA00023163"/>
    </source>
</evidence>
<dbReference type="EMBL" id="LMAR01000037">
    <property type="protein sequence ID" value="KQK30302.1"/>
    <property type="molecule type" value="Genomic_DNA"/>
</dbReference>
<dbReference type="InterPro" id="IPR011008">
    <property type="entry name" value="Dimeric_a/b-barrel"/>
</dbReference>
<dbReference type="InterPro" id="IPR036388">
    <property type="entry name" value="WH-like_DNA-bd_sf"/>
</dbReference>